<comment type="function">
    <text evidence="6">Functions as a two-component phosphorelay mediators between cytokinin sensor histidine kinases and response regulators (B-type ARRs). Plays an important role in propagating cytokinin signal transduction.</text>
</comment>
<protein>
    <recommendedName>
        <fullName evidence="6">Histidine-containing phosphotransfer protein</fullName>
    </recommendedName>
</protein>
<accession>A0A2I4EDI1</accession>
<dbReference type="KEGG" id="jre:108988600"/>
<keyword evidence="7" id="KW-1185">Reference proteome</keyword>
<reference evidence="8" key="1">
    <citation type="submission" date="2025-08" db="UniProtKB">
        <authorList>
            <consortium name="RefSeq"/>
        </authorList>
    </citation>
    <scope>IDENTIFICATION</scope>
    <source>
        <tissue evidence="8">Leaves</tissue>
    </source>
</reference>
<dbReference type="Gene3D" id="1.20.120.160">
    <property type="entry name" value="HPT domain"/>
    <property type="match status" value="1"/>
</dbReference>
<evidence type="ECO:0000256" key="2">
    <source>
        <dbReference type="ARBA" id="ARBA00022864"/>
    </source>
</evidence>
<organism evidence="7 8">
    <name type="scientific">Juglans regia</name>
    <name type="common">English walnut</name>
    <dbReference type="NCBI Taxonomy" id="51240"/>
    <lineage>
        <taxon>Eukaryota</taxon>
        <taxon>Viridiplantae</taxon>
        <taxon>Streptophyta</taxon>
        <taxon>Embryophyta</taxon>
        <taxon>Tracheophyta</taxon>
        <taxon>Spermatophyta</taxon>
        <taxon>Magnoliopsida</taxon>
        <taxon>eudicotyledons</taxon>
        <taxon>Gunneridae</taxon>
        <taxon>Pentapetalae</taxon>
        <taxon>rosids</taxon>
        <taxon>fabids</taxon>
        <taxon>Fagales</taxon>
        <taxon>Juglandaceae</taxon>
        <taxon>Juglans</taxon>
    </lineage>
</organism>
<dbReference type="RefSeq" id="XP_018817458.1">
    <property type="nucleotide sequence ID" value="XM_018961913.2"/>
</dbReference>
<dbReference type="GO" id="GO:0009927">
    <property type="term" value="F:histidine phosphotransfer kinase activity"/>
    <property type="evidence" value="ECO:0000318"/>
    <property type="project" value="GO_Central"/>
</dbReference>
<comment type="domain">
    <text evidence="6">Histidine-containing phosphotransfer domain (HPt) contains an active histidine that mediates the phosphotransfer.</text>
</comment>
<name>A0A2I4EDI1_JUGRE</name>
<dbReference type="GO" id="GO:0000160">
    <property type="term" value="P:phosphorelay signal transduction system"/>
    <property type="evidence" value="ECO:0000318"/>
    <property type="project" value="GO_Central"/>
</dbReference>
<dbReference type="STRING" id="51240.A0A2I4EDI1"/>
<keyword evidence="3" id="KW-0007">Acetylation</keyword>
<dbReference type="FunFam" id="1.20.120.160:FF:000001">
    <property type="entry name" value="Histidine-containing phosphotransfer protein 1"/>
    <property type="match status" value="1"/>
</dbReference>
<evidence type="ECO:0000256" key="5">
    <source>
        <dbReference type="ARBA" id="ARBA00023242"/>
    </source>
</evidence>
<evidence type="ECO:0000256" key="6">
    <source>
        <dbReference type="RuleBase" id="RU369004"/>
    </source>
</evidence>
<dbReference type="Proteomes" id="UP000235220">
    <property type="component" value="Chromosome 14"/>
</dbReference>
<evidence type="ECO:0000256" key="3">
    <source>
        <dbReference type="ARBA" id="ARBA00022990"/>
    </source>
</evidence>
<evidence type="ECO:0000256" key="4">
    <source>
        <dbReference type="ARBA" id="ARBA00023012"/>
    </source>
</evidence>
<evidence type="ECO:0000313" key="7">
    <source>
        <dbReference type="Proteomes" id="UP000235220"/>
    </source>
</evidence>
<keyword evidence="2 6" id="KW-0932">Cytokinin signaling pathway</keyword>
<dbReference type="PANTHER" id="PTHR28242">
    <property type="entry name" value="PHOSPHORELAY INTERMEDIATE PROTEIN YPD1"/>
    <property type="match status" value="1"/>
</dbReference>
<dbReference type="GO" id="GO:0005829">
    <property type="term" value="C:cytosol"/>
    <property type="evidence" value="ECO:0007669"/>
    <property type="project" value="UniProtKB-SubCell"/>
</dbReference>
<dbReference type="AlphaFoldDB" id="A0A2I4EDI1"/>
<proteinExistence type="predicted"/>
<keyword evidence="4 6" id="KW-0902">Two-component regulatory system</keyword>
<dbReference type="GO" id="GO:0009736">
    <property type="term" value="P:cytokinin-activated signaling pathway"/>
    <property type="evidence" value="ECO:0000318"/>
    <property type="project" value="GO_Central"/>
</dbReference>
<dbReference type="SUPFAM" id="SSF47226">
    <property type="entry name" value="Histidine-containing phosphotransfer domain, HPT domain"/>
    <property type="match status" value="1"/>
</dbReference>
<dbReference type="InterPro" id="IPR045871">
    <property type="entry name" value="AHP1-5/YPD1"/>
</dbReference>
<dbReference type="GeneID" id="108988600"/>
<comment type="subcellular location">
    <subcellularLocation>
        <location evidence="6">Cytoplasm</location>
        <location evidence="6">Cytosol</location>
    </subcellularLocation>
    <subcellularLocation>
        <location evidence="6">Nucleus</location>
    </subcellularLocation>
</comment>
<dbReference type="GO" id="GO:0005634">
    <property type="term" value="C:nucleus"/>
    <property type="evidence" value="ECO:0000318"/>
    <property type="project" value="GO_Central"/>
</dbReference>
<gene>
    <name evidence="8" type="primary">LOC108988600</name>
</gene>
<dbReference type="InterPro" id="IPR036641">
    <property type="entry name" value="HPT_dom_sf"/>
</dbReference>
<dbReference type="PANTHER" id="PTHR28242:SF7">
    <property type="entry name" value="HISTIDINE-CONTAINING PHOSPHOTRANSFER PROTEIN"/>
    <property type="match status" value="1"/>
</dbReference>
<evidence type="ECO:0000256" key="1">
    <source>
        <dbReference type="ARBA" id="ARBA00022490"/>
    </source>
</evidence>
<sequence length="149" mass="17015">MALSILKELLQGYVQSLFDEGIISNQFSHIQSLESLEEPEHVVQVIVTYLIDVETILSELTSYMDCPEADFSTLAALSHKVEERSSSIGAEHVRLACADLIHACDQMNKENFSKALIWVKNDFAQTRNKLEAYAQMERRIIRVKSRQKK</sequence>
<dbReference type="GO" id="GO:0043424">
    <property type="term" value="F:protein histidine kinase binding"/>
    <property type="evidence" value="ECO:0000318"/>
    <property type="project" value="GO_Central"/>
</dbReference>
<keyword evidence="1" id="KW-0963">Cytoplasm</keyword>
<evidence type="ECO:0000313" key="8">
    <source>
        <dbReference type="RefSeq" id="XP_018817458.1"/>
    </source>
</evidence>
<dbReference type="OrthoDB" id="1670022at2759"/>
<dbReference type="GO" id="GO:0005737">
    <property type="term" value="C:cytoplasm"/>
    <property type="evidence" value="ECO:0000318"/>
    <property type="project" value="GO_Central"/>
</dbReference>
<dbReference type="Gramene" id="Jr14_17110_p1">
    <property type="protein sequence ID" value="cds.Jr14_17110_p1"/>
    <property type="gene ID" value="Jr14_17110"/>
</dbReference>
<keyword evidence="5" id="KW-0539">Nucleus</keyword>